<protein>
    <submittedName>
        <fullName evidence="1">Uncharacterized protein</fullName>
    </submittedName>
</protein>
<evidence type="ECO:0000313" key="1">
    <source>
        <dbReference type="EMBL" id="KAI3700364.1"/>
    </source>
</evidence>
<proteinExistence type="predicted"/>
<organism evidence="1 2">
    <name type="scientific">Cichorium intybus</name>
    <name type="common">Chicory</name>
    <dbReference type="NCBI Taxonomy" id="13427"/>
    <lineage>
        <taxon>Eukaryota</taxon>
        <taxon>Viridiplantae</taxon>
        <taxon>Streptophyta</taxon>
        <taxon>Embryophyta</taxon>
        <taxon>Tracheophyta</taxon>
        <taxon>Spermatophyta</taxon>
        <taxon>Magnoliopsida</taxon>
        <taxon>eudicotyledons</taxon>
        <taxon>Gunneridae</taxon>
        <taxon>Pentapetalae</taxon>
        <taxon>asterids</taxon>
        <taxon>campanulids</taxon>
        <taxon>Asterales</taxon>
        <taxon>Asteraceae</taxon>
        <taxon>Cichorioideae</taxon>
        <taxon>Cichorieae</taxon>
        <taxon>Cichoriinae</taxon>
        <taxon>Cichorium</taxon>
    </lineage>
</organism>
<reference evidence="2" key="1">
    <citation type="journal article" date="2022" name="Mol. Ecol. Resour.">
        <title>The genomes of chicory, endive, great burdock and yacon provide insights into Asteraceae palaeo-polyploidization history and plant inulin production.</title>
        <authorList>
            <person name="Fan W."/>
            <person name="Wang S."/>
            <person name="Wang H."/>
            <person name="Wang A."/>
            <person name="Jiang F."/>
            <person name="Liu H."/>
            <person name="Zhao H."/>
            <person name="Xu D."/>
            <person name="Zhang Y."/>
        </authorList>
    </citation>
    <scope>NUCLEOTIDE SEQUENCE [LARGE SCALE GENOMIC DNA]</scope>
    <source>
        <strain evidence="2">cv. Punajuju</strain>
    </source>
</reference>
<accession>A0ACB8ZQV8</accession>
<keyword evidence="2" id="KW-1185">Reference proteome</keyword>
<evidence type="ECO:0000313" key="2">
    <source>
        <dbReference type="Proteomes" id="UP001055811"/>
    </source>
</evidence>
<dbReference type="Proteomes" id="UP001055811">
    <property type="component" value="Linkage Group LG08"/>
</dbReference>
<sequence>MTAAVPAVPFTARKKKDHSTRGRSEKELVAGDVLGAAADGEGIWLGRCSYEAIELWCLSRVQSRFVSPSKESKNVARCQSFQERPQAQLLPLPVLHPLRVTRTLTQCI</sequence>
<comment type="caution">
    <text evidence="1">The sequence shown here is derived from an EMBL/GenBank/DDBJ whole genome shotgun (WGS) entry which is preliminary data.</text>
</comment>
<reference evidence="1 2" key="2">
    <citation type="journal article" date="2022" name="Mol. Ecol. Resour.">
        <title>The genomes of chicory, endive, great burdock and yacon provide insights into Asteraceae paleo-polyploidization history and plant inulin production.</title>
        <authorList>
            <person name="Fan W."/>
            <person name="Wang S."/>
            <person name="Wang H."/>
            <person name="Wang A."/>
            <person name="Jiang F."/>
            <person name="Liu H."/>
            <person name="Zhao H."/>
            <person name="Xu D."/>
            <person name="Zhang Y."/>
        </authorList>
    </citation>
    <scope>NUCLEOTIDE SEQUENCE [LARGE SCALE GENOMIC DNA]</scope>
    <source>
        <strain evidence="2">cv. Punajuju</strain>
        <tissue evidence="1">Leaves</tissue>
    </source>
</reference>
<gene>
    <name evidence="1" type="ORF">L2E82_44990</name>
</gene>
<name>A0ACB8ZQV8_CICIN</name>
<dbReference type="EMBL" id="CM042016">
    <property type="protein sequence ID" value="KAI3700364.1"/>
    <property type="molecule type" value="Genomic_DNA"/>
</dbReference>